<accession>A0A820C9U2</accession>
<protein>
    <submittedName>
        <fullName evidence="1">Uncharacterized protein</fullName>
    </submittedName>
</protein>
<reference evidence="1" key="1">
    <citation type="submission" date="2021-02" db="EMBL/GenBank/DDBJ databases">
        <authorList>
            <person name="Nowell W R."/>
        </authorList>
    </citation>
    <scope>NUCLEOTIDE SEQUENCE</scope>
</reference>
<feature type="non-terminal residue" evidence="1">
    <location>
        <position position="1"/>
    </location>
</feature>
<comment type="caution">
    <text evidence="1">The sequence shown here is derived from an EMBL/GenBank/DDBJ whole genome shotgun (WGS) entry which is preliminary data.</text>
</comment>
<dbReference type="AlphaFoldDB" id="A0A820C9U2"/>
<dbReference type="Proteomes" id="UP000663836">
    <property type="component" value="Unassembled WGS sequence"/>
</dbReference>
<organism evidence="1 2">
    <name type="scientific">Rotaria sordida</name>
    <dbReference type="NCBI Taxonomy" id="392033"/>
    <lineage>
        <taxon>Eukaryota</taxon>
        <taxon>Metazoa</taxon>
        <taxon>Spiralia</taxon>
        <taxon>Gnathifera</taxon>
        <taxon>Rotifera</taxon>
        <taxon>Eurotatoria</taxon>
        <taxon>Bdelloidea</taxon>
        <taxon>Philodinida</taxon>
        <taxon>Philodinidae</taxon>
        <taxon>Rotaria</taxon>
    </lineage>
</organism>
<evidence type="ECO:0000313" key="2">
    <source>
        <dbReference type="Proteomes" id="UP000663836"/>
    </source>
</evidence>
<evidence type="ECO:0000313" key="1">
    <source>
        <dbReference type="EMBL" id="CAF4210443.1"/>
    </source>
</evidence>
<sequence length="39" mass="4608">MKIHYLYYQTLKQTDDPLLIKTSLHDFGFHSVSSYKTST</sequence>
<gene>
    <name evidence="1" type="ORF">JBS370_LOCUS36969</name>
</gene>
<dbReference type="EMBL" id="CAJOBD010015688">
    <property type="protein sequence ID" value="CAF4210443.1"/>
    <property type="molecule type" value="Genomic_DNA"/>
</dbReference>
<name>A0A820C9U2_9BILA</name>
<proteinExistence type="predicted"/>